<dbReference type="InterPro" id="IPR042092">
    <property type="entry name" value="PsdUridine_s_RsuA/RluB/E/F_cat"/>
</dbReference>
<name>A0A1L8RGH5_9ENTE</name>
<dbReference type="SUPFAM" id="SSF55120">
    <property type="entry name" value="Pseudouridine synthase"/>
    <property type="match status" value="1"/>
</dbReference>
<dbReference type="Gene3D" id="3.30.70.580">
    <property type="entry name" value="Pseudouridine synthase I, catalytic domain, N-terminal subdomain"/>
    <property type="match status" value="1"/>
</dbReference>
<dbReference type="GO" id="GO:0120159">
    <property type="term" value="F:rRNA pseudouridine synthase activity"/>
    <property type="evidence" value="ECO:0007669"/>
    <property type="project" value="UniProtKB-ARBA"/>
</dbReference>
<dbReference type="GO" id="GO:0003723">
    <property type="term" value="F:RNA binding"/>
    <property type="evidence" value="ECO:0007669"/>
    <property type="project" value="UniProtKB-KW"/>
</dbReference>
<dbReference type="CDD" id="cd00165">
    <property type="entry name" value="S4"/>
    <property type="match status" value="1"/>
</dbReference>
<evidence type="ECO:0000313" key="7">
    <source>
        <dbReference type="EMBL" id="OJG18802.1"/>
    </source>
</evidence>
<dbReference type="Proteomes" id="UP000181884">
    <property type="component" value="Unassembled WGS sequence"/>
</dbReference>
<gene>
    <name evidence="7" type="ORF">RU97_GL001420</name>
</gene>
<dbReference type="GO" id="GO:0000455">
    <property type="term" value="P:enzyme-directed rRNA pseudouridine synthesis"/>
    <property type="evidence" value="ECO:0007669"/>
    <property type="project" value="UniProtKB-ARBA"/>
</dbReference>
<dbReference type="PANTHER" id="PTHR47683:SF4">
    <property type="entry name" value="PSEUDOURIDINE SYNTHASE"/>
    <property type="match status" value="1"/>
</dbReference>
<dbReference type="PROSITE" id="PS01149">
    <property type="entry name" value="PSI_RSU"/>
    <property type="match status" value="1"/>
</dbReference>
<dbReference type="STRING" id="214095.RU97_GL001420"/>
<keyword evidence="2 4" id="KW-0694">RNA-binding</keyword>
<dbReference type="Pfam" id="PF00849">
    <property type="entry name" value="PseudoU_synth_2"/>
    <property type="match status" value="1"/>
</dbReference>
<evidence type="ECO:0000256" key="1">
    <source>
        <dbReference type="ARBA" id="ARBA00008348"/>
    </source>
</evidence>
<dbReference type="InterPro" id="IPR050343">
    <property type="entry name" value="RsuA_PseudoU_synthase"/>
</dbReference>
<dbReference type="InterPro" id="IPR036986">
    <property type="entry name" value="S4_RNA-bd_sf"/>
</dbReference>
<dbReference type="CDD" id="cd02553">
    <property type="entry name" value="PseudoU_synth_RsuA"/>
    <property type="match status" value="1"/>
</dbReference>
<dbReference type="AlphaFoldDB" id="A0A1L8RGH5"/>
<dbReference type="SMART" id="SM00363">
    <property type="entry name" value="S4"/>
    <property type="match status" value="1"/>
</dbReference>
<dbReference type="Pfam" id="PF01479">
    <property type="entry name" value="S4"/>
    <property type="match status" value="1"/>
</dbReference>
<dbReference type="Gene3D" id="3.30.70.1560">
    <property type="entry name" value="Alpha-L RNA-binding motif"/>
    <property type="match status" value="1"/>
</dbReference>
<feature type="domain" description="RNA-binding S4" evidence="6">
    <location>
        <begin position="1"/>
        <end position="69"/>
    </location>
</feature>
<sequence length="236" mass="26333">MRIDKLLEANQVGSKTAIKQLIRDGLVTVDGRLIRQLNHTVDPGFQQICLKGQPLKGPGHQYWLLYKPTGVVTAVRDSQWSTVLDLIPEAGPKVFPVGRLDRDSEGLLLLTDNGQLGRTLLYPEKKVHKTYHVTVKEPLEAGVQQAFAEGIIFADGTRCLPAPLTILTAHTALVEIQEGKRHQVKKMFLACGKKVLQLKRIAMGPLKLDQQAQPGTYRKLNQRELQSLVPYFEGEN</sequence>
<dbReference type="InterPro" id="IPR000748">
    <property type="entry name" value="PsdUridine_synth_RsuA/RluB/E/F"/>
</dbReference>
<dbReference type="PROSITE" id="PS50889">
    <property type="entry name" value="S4"/>
    <property type="match status" value="1"/>
</dbReference>
<dbReference type="InterPro" id="IPR002942">
    <property type="entry name" value="S4_RNA-bd"/>
</dbReference>
<evidence type="ECO:0000256" key="2">
    <source>
        <dbReference type="ARBA" id="ARBA00022884"/>
    </source>
</evidence>
<reference evidence="7 8" key="1">
    <citation type="submission" date="2014-12" db="EMBL/GenBank/DDBJ databases">
        <title>Draft genome sequences of 29 type strains of Enterococci.</title>
        <authorList>
            <person name="Zhong Z."/>
            <person name="Sun Z."/>
            <person name="Liu W."/>
            <person name="Zhang W."/>
            <person name="Zhang H."/>
        </authorList>
    </citation>
    <scope>NUCLEOTIDE SEQUENCE [LARGE SCALE GENOMIC DNA]</scope>
    <source>
        <strain evidence="7 8">DSM 17029</strain>
    </source>
</reference>
<evidence type="ECO:0000256" key="5">
    <source>
        <dbReference type="RuleBase" id="RU003887"/>
    </source>
</evidence>
<dbReference type="EC" id="5.4.99.-" evidence="5"/>
<dbReference type="InterPro" id="IPR020103">
    <property type="entry name" value="PsdUridine_synth_cat_dom_sf"/>
</dbReference>
<comment type="caution">
    <text evidence="7">The sequence shown here is derived from an EMBL/GenBank/DDBJ whole genome shotgun (WGS) entry which is preliminary data.</text>
</comment>
<dbReference type="InterPro" id="IPR018496">
    <property type="entry name" value="PsdUridine_synth_RsuA/RluB_CS"/>
</dbReference>
<evidence type="ECO:0000313" key="8">
    <source>
        <dbReference type="Proteomes" id="UP000181884"/>
    </source>
</evidence>
<dbReference type="InterPro" id="IPR020094">
    <property type="entry name" value="TruA/RsuA/RluB/E/F_N"/>
</dbReference>
<dbReference type="EMBL" id="JXKH01000003">
    <property type="protein sequence ID" value="OJG18802.1"/>
    <property type="molecule type" value="Genomic_DNA"/>
</dbReference>
<dbReference type="SUPFAM" id="SSF55174">
    <property type="entry name" value="Alpha-L RNA-binding motif"/>
    <property type="match status" value="1"/>
</dbReference>
<comment type="similarity">
    <text evidence="1 5">Belongs to the pseudouridine synthase RsuA family.</text>
</comment>
<dbReference type="PANTHER" id="PTHR47683">
    <property type="entry name" value="PSEUDOURIDINE SYNTHASE FAMILY PROTEIN-RELATED"/>
    <property type="match status" value="1"/>
</dbReference>
<dbReference type="NCBIfam" id="TIGR00093">
    <property type="entry name" value="pseudouridine synthase"/>
    <property type="match status" value="1"/>
</dbReference>
<keyword evidence="8" id="KW-1185">Reference proteome</keyword>
<dbReference type="RefSeq" id="WP_067394084.1">
    <property type="nucleotide sequence ID" value="NZ_JXKH01000003.1"/>
</dbReference>
<proteinExistence type="inferred from homology"/>
<accession>A0A1L8RGH5</accession>
<dbReference type="InterPro" id="IPR006145">
    <property type="entry name" value="PsdUridine_synth_RsuA/RluA"/>
</dbReference>
<evidence type="ECO:0000256" key="4">
    <source>
        <dbReference type="PROSITE-ProRule" id="PRU00182"/>
    </source>
</evidence>
<evidence type="ECO:0000256" key="3">
    <source>
        <dbReference type="ARBA" id="ARBA00023235"/>
    </source>
</evidence>
<evidence type="ECO:0000259" key="6">
    <source>
        <dbReference type="SMART" id="SM00363"/>
    </source>
</evidence>
<dbReference type="Gene3D" id="3.10.290.10">
    <property type="entry name" value="RNA-binding S4 domain"/>
    <property type="match status" value="1"/>
</dbReference>
<organism evidence="7 8">
    <name type="scientific">Enterococcus canis</name>
    <dbReference type="NCBI Taxonomy" id="214095"/>
    <lineage>
        <taxon>Bacteria</taxon>
        <taxon>Bacillati</taxon>
        <taxon>Bacillota</taxon>
        <taxon>Bacilli</taxon>
        <taxon>Lactobacillales</taxon>
        <taxon>Enterococcaceae</taxon>
        <taxon>Enterococcus</taxon>
    </lineage>
</organism>
<protein>
    <recommendedName>
        <fullName evidence="5">Pseudouridine synthase</fullName>
        <ecNumber evidence="5">5.4.99.-</ecNumber>
    </recommendedName>
</protein>
<keyword evidence="3 5" id="KW-0413">Isomerase</keyword>